<dbReference type="EC" id="1.13.11.39" evidence="10"/>
<evidence type="ECO:0000256" key="7">
    <source>
        <dbReference type="ARBA" id="ARBA00023004"/>
    </source>
</evidence>
<keyword evidence="3" id="KW-0479">Metal-binding</keyword>
<evidence type="ECO:0000256" key="5">
    <source>
        <dbReference type="ARBA" id="ARBA00022964"/>
    </source>
</evidence>
<keyword evidence="6 8" id="KW-0560">Oxidoreductase</keyword>
<dbReference type="GO" id="GO:0008198">
    <property type="term" value="F:ferrous iron binding"/>
    <property type="evidence" value="ECO:0007669"/>
    <property type="project" value="InterPro"/>
</dbReference>
<dbReference type="InterPro" id="IPR000486">
    <property type="entry name" value="Xdiol_ring_cleave_dOase_1/2"/>
</dbReference>
<dbReference type="Pfam" id="PF22632">
    <property type="entry name" value="BphC_D1"/>
    <property type="match status" value="1"/>
</dbReference>
<evidence type="ECO:0000256" key="8">
    <source>
        <dbReference type="RuleBase" id="RU000683"/>
    </source>
</evidence>
<evidence type="ECO:0000256" key="2">
    <source>
        <dbReference type="ARBA" id="ARBA00008784"/>
    </source>
</evidence>
<gene>
    <name evidence="10" type="primary">bphC_2</name>
    <name evidence="10" type="ORF">ERS450000_00306</name>
</gene>
<dbReference type="Gene3D" id="3.10.180.10">
    <property type="entry name" value="2,3-Dihydroxybiphenyl 1,2-Dioxygenase, domain 1"/>
    <property type="match status" value="2"/>
</dbReference>
<evidence type="ECO:0000313" key="10">
    <source>
        <dbReference type="EMBL" id="CRY73773.1"/>
    </source>
</evidence>
<dbReference type="InterPro" id="IPR029068">
    <property type="entry name" value="Glyas_Bleomycin-R_OHBP_Dase"/>
</dbReference>
<organism evidence="10 11">
    <name type="scientific">Nocardia farcinica</name>
    <dbReference type="NCBI Taxonomy" id="37329"/>
    <lineage>
        <taxon>Bacteria</taxon>
        <taxon>Bacillati</taxon>
        <taxon>Actinomycetota</taxon>
        <taxon>Actinomycetes</taxon>
        <taxon>Mycobacteriales</taxon>
        <taxon>Nocardiaceae</taxon>
        <taxon>Nocardia</taxon>
    </lineage>
</organism>
<dbReference type="EMBL" id="LN868938">
    <property type="protein sequence ID" value="CRY73773.1"/>
    <property type="molecule type" value="Genomic_DNA"/>
</dbReference>
<dbReference type="Pfam" id="PF00903">
    <property type="entry name" value="Glyoxalase"/>
    <property type="match status" value="1"/>
</dbReference>
<accession>A0A0H5NDV5</accession>
<feature type="domain" description="VOC" evidence="9">
    <location>
        <begin position="146"/>
        <end position="265"/>
    </location>
</feature>
<evidence type="ECO:0000256" key="6">
    <source>
        <dbReference type="ARBA" id="ARBA00023002"/>
    </source>
</evidence>
<proteinExistence type="inferred from homology"/>
<sequence>MAAVSQLSYVVGTSSDVSAWKQYATEVLGLEVSRDSSDSLLYIRADDRHHRLGVRAGHDDDVAYVGWDVASKSALDAAAARLDAAGVAVTAGSAAEAADRRVMEFVYFICPYSGVRMELVLGHEKLFLPKFRPTRDIAGFNTGDMGMGHVVLYASDIAGAAEFYSHVLGFGVSDFAHIPEVGPFAVFLHCNARHHSLAFMNIPTATRRIQHVMFETVSIDDVGVSYDLCAERGITSTSTGRHQNDHVFSFYFGNPSGWHFEYGWGPRMVDPETWTTENYVLGSGFAWGHHGLMKMV</sequence>
<dbReference type="Proteomes" id="UP000057820">
    <property type="component" value="Chromosome 1"/>
</dbReference>
<dbReference type="CDD" id="cd07252">
    <property type="entry name" value="BphC1-RGP6_N_like"/>
    <property type="match status" value="1"/>
</dbReference>
<name>A0A0H5NDV5_NOCFR</name>
<feature type="domain" description="VOC" evidence="9">
    <location>
        <begin position="6"/>
        <end position="122"/>
    </location>
</feature>
<protein>
    <submittedName>
        <fullName evidence="10">Biphenyl-2,3-diol 1,2-dioxygenase</fullName>
        <ecNumber evidence="10">1.13.11.39</ecNumber>
    </submittedName>
</protein>
<dbReference type="GO" id="GO:0018583">
    <property type="term" value="F:biphenyl-2,3-diol 1,2-dioxygenase activity"/>
    <property type="evidence" value="ECO:0007669"/>
    <property type="project" value="UniProtKB-EC"/>
</dbReference>
<comment type="cofactor">
    <cofactor evidence="1 8">
        <name>Fe(2+)</name>
        <dbReference type="ChEBI" id="CHEBI:29033"/>
    </cofactor>
</comment>
<dbReference type="PROSITE" id="PS00082">
    <property type="entry name" value="EXTRADIOL_DIOXYGENAS"/>
    <property type="match status" value="1"/>
</dbReference>
<dbReference type="SUPFAM" id="SSF54593">
    <property type="entry name" value="Glyoxalase/Bleomycin resistance protein/Dihydroxybiphenyl dioxygenase"/>
    <property type="match status" value="1"/>
</dbReference>
<evidence type="ECO:0000256" key="3">
    <source>
        <dbReference type="ARBA" id="ARBA00022723"/>
    </source>
</evidence>
<dbReference type="RefSeq" id="WP_060590002.1">
    <property type="nucleotide sequence ID" value="NZ_CAACYE020000001.1"/>
</dbReference>
<keyword evidence="5 8" id="KW-0223">Dioxygenase</keyword>
<keyword evidence="4 8" id="KW-0058">Aromatic hydrocarbons catabolism</keyword>
<keyword evidence="7 8" id="KW-0408">Iron</keyword>
<dbReference type="AlphaFoldDB" id="A0A0H5NDV5"/>
<evidence type="ECO:0000259" key="9">
    <source>
        <dbReference type="PROSITE" id="PS51819"/>
    </source>
</evidence>
<dbReference type="PROSITE" id="PS51819">
    <property type="entry name" value="VOC"/>
    <property type="match status" value="2"/>
</dbReference>
<dbReference type="KEGG" id="nfr:ERS450000_00306"/>
<dbReference type="InterPro" id="IPR004360">
    <property type="entry name" value="Glyas_Fos-R_dOase_dom"/>
</dbReference>
<reference evidence="11" key="1">
    <citation type="submission" date="2015-03" db="EMBL/GenBank/DDBJ databases">
        <authorList>
            <consortium name="Pathogen Informatics"/>
        </authorList>
    </citation>
    <scope>NUCLEOTIDE SEQUENCE [LARGE SCALE GENOMIC DNA]</scope>
    <source>
        <strain evidence="11">NCTC11134</strain>
    </source>
</reference>
<dbReference type="InterPro" id="IPR037523">
    <property type="entry name" value="VOC_core"/>
</dbReference>
<evidence type="ECO:0000256" key="1">
    <source>
        <dbReference type="ARBA" id="ARBA00001954"/>
    </source>
</evidence>
<evidence type="ECO:0000313" key="11">
    <source>
        <dbReference type="Proteomes" id="UP000057820"/>
    </source>
</evidence>
<evidence type="ECO:0000256" key="4">
    <source>
        <dbReference type="ARBA" id="ARBA00022797"/>
    </source>
</evidence>
<comment type="similarity">
    <text evidence="2 8">Belongs to the extradiol ring-cleavage dioxygenase family.</text>
</comment>